<feature type="domain" description="DUF4440" evidence="1">
    <location>
        <begin position="10"/>
        <end position="123"/>
    </location>
</feature>
<reference evidence="2 3" key="1">
    <citation type="submission" date="2019-03" db="EMBL/GenBank/DDBJ databases">
        <title>Genomic Encyclopedia of Type Strains, Phase IV (KMG-IV): sequencing the most valuable type-strain genomes for metagenomic binning, comparative biology and taxonomic classification.</title>
        <authorList>
            <person name="Goeker M."/>
        </authorList>
    </citation>
    <scope>NUCLEOTIDE SEQUENCE [LARGE SCALE GENOMIC DNA]</scope>
    <source>
        <strain evidence="2 3">DSM 45934</strain>
    </source>
</reference>
<keyword evidence="3" id="KW-1185">Reference proteome</keyword>
<gene>
    <name evidence="2" type="ORF">EV192_101890</name>
</gene>
<name>A0A4R2KEX9_9PSEU</name>
<dbReference type="NCBIfam" id="TIGR02246">
    <property type="entry name" value="SgcJ/EcaC family oxidoreductase"/>
    <property type="match status" value="1"/>
</dbReference>
<proteinExistence type="predicted"/>
<dbReference type="SUPFAM" id="SSF54427">
    <property type="entry name" value="NTF2-like"/>
    <property type="match status" value="1"/>
</dbReference>
<dbReference type="InterPro" id="IPR027843">
    <property type="entry name" value="DUF4440"/>
</dbReference>
<dbReference type="InterPro" id="IPR032710">
    <property type="entry name" value="NTF2-like_dom_sf"/>
</dbReference>
<evidence type="ECO:0000313" key="3">
    <source>
        <dbReference type="Proteomes" id="UP000295680"/>
    </source>
</evidence>
<evidence type="ECO:0000259" key="1">
    <source>
        <dbReference type="Pfam" id="PF14534"/>
    </source>
</evidence>
<dbReference type="Proteomes" id="UP000295680">
    <property type="component" value="Unassembled WGS sequence"/>
</dbReference>
<comment type="caution">
    <text evidence="2">The sequence shown here is derived from an EMBL/GenBank/DDBJ whole genome shotgun (WGS) entry which is preliminary data.</text>
</comment>
<evidence type="ECO:0000313" key="2">
    <source>
        <dbReference type="EMBL" id="TCO65105.1"/>
    </source>
</evidence>
<sequence>MTDHSDIEAVRDVLRQVYAAWADNDVDAFAAQYAEDVTIVTPSVFHPNRAALHAFMTAAFAGPLKGTRPVDKELSVRVLGAFAVVITRSIIMRADESGIPEDADARTVTATWIVARTDGGWKIAAYANAPA</sequence>
<dbReference type="Pfam" id="PF14534">
    <property type="entry name" value="DUF4440"/>
    <property type="match status" value="1"/>
</dbReference>
<dbReference type="AlphaFoldDB" id="A0A4R2KEX9"/>
<dbReference type="RefSeq" id="WP_132111302.1">
    <property type="nucleotide sequence ID" value="NZ_SLWS01000001.1"/>
</dbReference>
<dbReference type="Gene3D" id="3.10.450.50">
    <property type="match status" value="1"/>
</dbReference>
<dbReference type="OrthoDB" id="582586at2"/>
<organism evidence="2 3">
    <name type="scientific">Actinocrispum wychmicini</name>
    <dbReference type="NCBI Taxonomy" id="1213861"/>
    <lineage>
        <taxon>Bacteria</taxon>
        <taxon>Bacillati</taxon>
        <taxon>Actinomycetota</taxon>
        <taxon>Actinomycetes</taxon>
        <taxon>Pseudonocardiales</taxon>
        <taxon>Pseudonocardiaceae</taxon>
        <taxon>Actinocrispum</taxon>
    </lineage>
</organism>
<dbReference type="CDD" id="cd00531">
    <property type="entry name" value="NTF2_like"/>
    <property type="match status" value="1"/>
</dbReference>
<dbReference type="InterPro" id="IPR011944">
    <property type="entry name" value="Steroid_delta5-4_isomerase"/>
</dbReference>
<protein>
    <submittedName>
        <fullName evidence="2">Uncharacterized protein (TIGR02246 family)</fullName>
    </submittedName>
</protein>
<accession>A0A4R2KEX9</accession>
<dbReference type="EMBL" id="SLWS01000001">
    <property type="protein sequence ID" value="TCO65105.1"/>
    <property type="molecule type" value="Genomic_DNA"/>
</dbReference>